<dbReference type="Proteomes" id="UP000308600">
    <property type="component" value="Unassembled WGS sequence"/>
</dbReference>
<evidence type="ECO:0000313" key="1">
    <source>
        <dbReference type="EMBL" id="TFK66950.1"/>
    </source>
</evidence>
<gene>
    <name evidence="1" type="ORF">BDN72DRAFT_859540</name>
</gene>
<keyword evidence="2" id="KW-1185">Reference proteome</keyword>
<reference evidence="1 2" key="1">
    <citation type="journal article" date="2019" name="Nat. Ecol. Evol.">
        <title>Megaphylogeny resolves global patterns of mushroom evolution.</title>
        <authorList>
            <person name="Varga T."/>
            <person name="Krizsan K."/>
            <person name="Foldi C."/>
            <person name="Dima B."/>
            <person name="Sanchez-Garcia M."/>
            <person name="Sanchez-Ramirez S."/>
            <person name="Szollosi G.J."/>
            <person name="Szarkandi J.G."/>
            <person name="Papp V."/>
            <person name="Albert L."/>
            <person name="Andreopoulos W."/>
            <person name="Angelini C."/>
            <person name="Antonin V."/>
            <person name="Barry K.W."/>
            <person name="Bougher N.L."/>
            <person name="Buchanan P."/>
            <person name="Buyck B."/>
            <person name="Bense V."/>
            <person name="Catcheside P."/>
            <person name="Chovatia M."/>
            <person name="Cooper J."/>
            <person name="Damon W."/>
            <person name="Desjardin D."/>
            <person name="Finy P."/>
            <person name="Geml J."/>
            <person name="Haridas S."/>
            <person name="Hughes K."/>
            <person name="Justo A."/>
            <person name="Karasinski D."/>
            <person name="Kautmanova I."/>
            <person name="Kiss B."/>
            <person name="Kocsube S."/>
            <person name="Kotiranta H."/>
            <person name="LaButti K.M."/>
            <person name="Lechner B.E."/>
            <person name="Liimatainen K."/>
            <person name="Lipzen A."/>
            <person name="Lukacs Z."/>
            <person name="Mihaltcheva S."/>
            <person name="Morgado L.N."/>
            <person name="Niskanen T."/>
            <person name="Noordeloos M.E."/>
            <person name="Ohm R.A."/>
            <person name="Ortiz-Santana B."/>
            <person name="Ovrebo C."/>
            <person name="Racz N."/>
            <person name="Riley R."/>
            <person name="Savchenko A."/>
            <person name="Shiryaev A."/>
            <person name="Soop K."/>
            <person name="Spirin V."/>
            <person name="Szebenyi C."/>
            <person name="Tomsovsky M."/>
            <person name="Tulloss R.E."/>
            <person name="Uehling J."/>
            <person name="Grigoriev I.V."/>
            <person name="Vagvolgyi C."/>
            <person name="Papp T."/>
            <person name="Martin F.M."/>
            <person name="Miettinen O."/>
            <person name="Hibbett D.S."/>
            <person name="Nagy L.G."/>
        </authorList>
    </citation>
    <scope>NUCLEOTIDE SEQUENCE [LARGE SCALE GENOMIC DNA]</scope>
    <source>
        <strain evidence="1 2">NL-1719</strain>
    </source>
</reference>
<sequence length="653" mass="72767">MNPVGTLDAEVHMNVMKRFFSRIKSGGLHKKSEKFEFLNLPTEIILKILQTPNIDLRTLAKVSRFMNTLTIFHVLSLHGIHNPSASLTIKIAGREVGYDEKGKRDLLAFLSIAFGIRTTKTLTIQFVFPFIPNPLFIRHLCLQYTRFSTFLRRLEKVHTIVLNLEEHNIFQLGRAGVDVEVSNAWTIVTTSLLNTCITNGCEVLEIWNGGYPDSDYRVRVFNPGNIHVTKRNQQAKSYAPAPQFLMVTTPTIIGYDWEVECIRPAVRPHVGSSLSVSARGRIGNLQSLRISSEMLLYPPHSNWLYQLLAAPSTSLGPETTSSSLTTLVLEGVHGLSPEWWHATLSWLVGPLQSTLQNLTIGGCSGLPKEPLRRFLEGLRGLSTLELWDPLPVLDDITKGVDGAQLKLSDGLTSIRAPSDYIWLLLLAGNNRGDQSENWETAYPSLSALDVVPRCLEDGKHHNSGEDKNGDTGGTHSEPLPISALLETLQPILAILSQSPSPSTDIKVVLDFRVTNFKMQSPAVSNSNSSSDHLWSKVREVILPDNLFITPTTTSSDGEQQGQSRKMAWMDCFCVLRGVRKVTLAKNRNQSGSRAKYGEIRQETVWNGDMVRHAVDCAKRVWPELESVQFESGLLGSEDEVHVFEVVDNRCNDL</sequence>
<protein>
    <submittedName>
        <fullName evidence="1">Uncharacterized protein</fullName>
    </submittedName>
</protein>
<name>A0ACD3AN93_9AGAR</name>
<organism evidence="1 2">
    <name type="scientific">Pluteus cervinus</name>
    <dbReference type="NCBI Taxonomy" id="181527"/>
    <lineage>
        <taxon>Eukaryota</taxon>
        <taxon>Fungi</taxon>
        <taxon>Dikarya</taxon>
        <taxon>Basidiomycota</taxon>
        <taxon>Agaricomycotina</taxon>
        <taxon>Agaricomycetes</taxon>
        <taxon>Agaricomycetidae</taxon>
        <taxon>Agaricales</taxon>
        <taxon>Pluteineae</taxon>
        <taxon>Pluteaceae</taxon>
        <taxon>Pluteus</taxon>
    </lineage>
</organism>
<accession>A0ACD3AN93</accession>
<proteinExistence type="predicted"/>
<dbReference type="EMBL" id="ML208390">
    <property type="protein sequence ID" value="TFK66950.1"/>
    <property type="molecule type" value="Genomic_DNA"/>
</dbReference>
<evidence type="ECO:0000313" key="2">
    <source>
        <dbReference type="Proteomes" id="UP000308600"/>
    </source>
</evidence>